<gene>
    <name evidence="1" type="ordered locus">Metok_0265</name>
</gene>
<keyword evidence="2" id="KW-1185">Reference proteome</keyword>
<dbReference type="GO" id="GO:0016783">
    <property type="term" value="F:sulfurtransferase activity"/>
    <property type="evidence" value="ECO:0007669"/>
    <property type="project" value="InterPro"/>
</dbReference>
<organism evidence="1 2">
    <name type="scientific">Methanothermococcus okinawensis (strain DSM 14208 / JCM 11175 / IH1)</name>
    <dbReference type="NCBI Taxonomy" id="647113"/>
    <lineage>
        <taxon>Archaea</taxon>
        <taxon>Methanobacteriati</taxon>
        <taxon>Methanobacteriota</taxon>
        <taxon>Methanomada group</taxon>
        <taxon>Methanococci</taxon>
        <taxon>Methanococcales</taxon>
        <taxon>Methanococcaceae</taxon>
        <taxon>Methanothermococcus</taxon>
    </lineage>
</organism>
<dbReference type="InterPro" id="IPR014729">
    <property type="entry name" value="Rossmann-like_a/b/a_fold"/>
</dbReference>
<dbReference type="InterPro" id="IPR052188">
    <property type="entry name" value="Ni-pincer_cofactor_biosynth"/>
</dbReference>
<dbReference type="SUPFAM" id="SSF52402">
    <property type="entry name" value="Adenine nucleotide alpha hydrolases-like"/>
    <property type="match status" value="1"/>
</dbReference>
<dbReference type="STRING" id="647113.Metok_0265"/>
<dbReference type="PANTHER" id="PTHR43169">
    <property type="entry name" value="EXSB FAMILY PROTEIN"/>
    <property type="match status" value="1"/>
</dbReference>
<dbReference type="KEGG" id="mok:Metok_0265"/>
<dbReference type="AlphaFoldDB" id="F8ANQ9"/>
<dbReference type="OrthoDB" id="61764at2157"/>
<dbReference type="HOGENOM" id="CLU_061181_0_0_2"/>
<name>F8ANQ9_METOI</name>
<dbReference type="InterPro" id="IPR005232">
    <property type="entry name" value="LarE"/>
</dbReference>
<dbReference type="PIRSF" id="PIRSF006661">
    <property type="entry name" value="PP-lp_UCP006661"/>
    <property type="match status" value="1"/>
</dbReference>
<reference evidence="1" key="1">
    <citation type="submission" date="2011-05" db="EMBL/GenBank/DDBJ databases">
        <title>Complete sequence of chromosome of Methanothermococcus okinawensis IH1.</title>
        <authorList>
            <consortium name="US DOE Joint Genome Institute"/>
            <person name="Lucas S."/>
            <person name="Han J."/>
            <person name="Lapidus A."/>
            <person name="Cheng J.-F."/>
            <person name="Goodwin L."/>
            <person name="Pitluck S."/>
            <person name="Peters L."/>
            <person name="Mikhailova N."/>
            <person name="Held B."/>
            <person name="Han C."/>
            <person name="Tapia R."/>
            <person name="Land M."/>
            <person name="Hauser L."/>
            <person name="Kyrpides N."/>
            <person name="Ivanova N."/>
            <person name="Pagani I."/>
            <person name="Sieprawska-Lupa M."/>
            <person name="Takai K."/>
            <person name="Miyazaki J."/>
            <person name="Whitman W."/>
            <person name="Woyke T."/>
        </authorList>
    </citation>
    <scope>NUCLEOTIDE SEQUENCE</scope>
    <source>
        <strain evidence="1">IH1</strain>
    </source>
</reference>
<dbReference type="RefSeq" id="WP_013866443.1">
    <property type="nucleotide sequence ID" value="NC_015636.1"/>
</dbReference>
<dbReference type="EMBL" id="CP002792">
    <property type="protein sequence ID" value="AEH06257.1"/>
    <property type="molecule type" value="Genomic_DNA"/>
</dbReference>
<dbReference type="Proteomes" id="UP000009296">
    <property type="component" value="Chromosome"/>
</dbReference>
<dbReference type="NCBIfam" id="TIGR00268">
    <property type="entry name" value="ATP-dependent sacrificial sulfur transferase LarE"/>
    <property type="match status" value="1"/>
</dbReference>
<accession>F8ANQ9</accession>
<dbReference type="PANTHER" id="PTHR43169:SF2">
    <property type="entry name" value="NAD_GMP SYNTHASE DOMAIN-CONTAINING PROTEIN"/>
    <property type="match status" value="1"/>
</dbReference>
<evidence type="ECO:0000313" key="2">
    <source>
        <dbReference type="Proteomes" id="UP000009296"/>
    </source>
</evidence>
<dbReference type="Gene3D" id="3.40.50.620">
    <property type="entry name" value="HUPs"/>
    <property type="match status" value="1"/>
</dbReference>
<sequence length="271" mass="31902">MLMEKYKRLKDYFKRKNVIVSYSGGVDSLLVAKVSSDNAKYTLAITIDNGFFSENSINNAVKRAKKYNINHKVVKLNYMDYNYIISKINSDLKNRCYYCKKYMASELLKEKNKLKRKLNNDTDNNNNNIIIVDGTNYDDLFEDRPGIKAYNEYNIKSPLAELNFSKDDIINLSKYLNIDIPKKDTCLATRVLNPPITKEKIKMVERAEEFLVSFLDIEGYFRVRHFYDIAIIEINKEEIYKFKMDMDNLKIINEQFKEIGFKKCVLDINLK</sequence>
<dbReference type="GeneID" id="10772382"/>
<evidence type="ECO:0000313" key="1">
    <source>
        <dbReference type="EMBL" id="AEH06257.1"/>
    </source>
</evidence>
<protein>
    <recommendedName>
        <fullName evidence="3">Queuosine synthesis-like protein</fullName>
    </recommendedName>
</protein>
<dbReference type="eggNOG" id="arCOG00043">
    <property type="taxonomic scope" value="Archaea"/>
</dbReference>
<evidence type="ECO:0008006" key="3">
    <source>
        <dbReference type="Google" id="ProtNLM"/>
    </source>
</evidence>
<proteinExistence type="predicted"/>